<feature type="compositionally biased region" description="Polar residues" evidence="2">
    <location>
        <begin position="332"/>
        <end position="343"/>
    </location>
</feature>
<evidence type="ECO:0000313" key="4">
    <source>
        <dbReference type="EMBL" id="KAA8894587.1"/>
    </source>
</evidence>
<name>A0A5J5EHJ2_9PEZI</name>
<dbReference type="OrthoDB" id="8062037at2759"/>
<dbReference type="SMART" id="SM00184">
    <property type="entry name" value="RING"/>
    <property type="match status" value="1"/>
</dbReference>
<evidence type="ECO:0000256" key="1">
    <source>
        <dbReference type="PROSITE-ProRule" id="PRU00175"/>
    </source>
</evidence>
<feature type="region of interest" description="Disordered" evidence="2">
    <location>
        <begin position="402"/>
        <end position="530"/>
    </location>
</feature>
<dbReference type="SUPFAM" id="SSF57850">
    <property type="entry name" value="RING/U-box"/>
    <property type="match status" value="1"/>
</dbReference>
<dbReference type="PANTHER" id="PTHR12618:SF20">
    <property type="entry name" value="PHD AND RING FINGER DOMAIN-CONTAINING PROTEIN 1"/>
    <property type="match status" value="1"/>
</dbReference>
<dbReference type="GO" id="GO:0008270">
    <property type="term" value="F:zinc ion binding"/>
    <property type="evidence" value="ECO:0007669"/>
    <property type="project" value="UniProtKB-KW"/>
</dbReference>
<feature type="region of interest" description="Disordered" evidence="2">
    <location>
        <begin position="228"/>
        <end position="249"/>
    </location>
</feature>
<evidence type="ECO:0000259" key="3">
    <source>
        <dbReference type="PROSITE" id="PS50089"/>
    </source>
</evidence>
<keyword evidence="5" id="KW-1185">Reference proteome</keyword>
<dbReference type="InterPro" id="IPR001841">
    <property type="entry name" value="Znf_RING"/>
</dbReference>
<keyword evidence="1" id="KW-0863">Zinc-finger</keyword>
<dbReference type="Proteomes" id="UP000326924">
    <property type="component" value="Unassembled WGS sequence"/>
</dbReference>
<dbReference type="InterPro" id="IPR013083">
    <property type="entry name" value="Znf_RING/FYVE/PHD"/>
</dbReference>
<proteinExistence type="predicted"/>
<organism evidence="4 5">
    <name type="scientific">Sphaerosporella brunnea</name>
    <dbReference type="NCBI Taxonomy" id="1250544"/>
    <lineage>
        <taxon>Eukaryota</taxon>
        <taxon>Fungi</taxon>
        <taxon>Dikarya</taxon>
        <taxon>Ascomycota</taxon>
        <taxon>Pezizomycotina</taxon>
        <taxon>Pezizomycetes</taxon>
        <taxon>Pezizales</taxon>
        <taxon>Pyronemataceae</taxon>
        <taxon>Sphaerosporella</taxon>
    </lineage>
</organism>
<dbReference type="AlphaFoldDB" id="A0A5J5EHJ2"/>
<feature type="compositionally biased region" description="Polar residues" evidence="2">
    <location>
        <begin position="410"/>
        <end position="422"/>
    </location>
</feature>
<protein>
    <recommendedName>
        <fullName evidence="3">RING-type domain-containing protein</fullName>
    </recommendedName>
</protein>
<feature type="region of interest" description="Disordered" evidence="2">
    <location>
        <begin position="286"/>
        <end position="372"/>
    </location>
</feature>
<dbReference type="EMBL" id="VXIS01000328">
    <property type="protein sequence ID" value="KAA8894587.1"/>
    <property type="molecule type" value="Genomic_DNA"/>
</dbReference>
<accession>A0A5J5EHJ2</accession>
<dbReference type="Pfam" id="PF13639">
    <property type="entry name" value="zf-RING_2"/>
    <property type="match status" value="1"/>
</dbReference>
<feature type="region of interest" description="Disordered" evidence="2">
    <location>
        <begin position="1"/>
        <end position="29"/>
    </location>
</feature>
<reference evidence="4 5" key="1">
    <citation type="submission" date="2019-09" db="EMBL/GenBank/DDBJ databases">
        <title>Draft genome of the ectomycorrhizal ascomycete Sphaerosporella brunnea.</title>
        <authorList>
            <consortium name="DOE Joint Genome Institute"/>
            <person name="Benucci G.M."/>
            <person name="Marozzi G."/>
            <person name="Antonielli L."/>
            <person name="Sanchez S."/>
            <person name="Marco P."/>
            <person name="Wang X."/>
            <person name="Falini L.B."/>
            <person name="Barry K."/>
            <person name="Haridas S."/>
            <person name="Lipzen A."/>
            <person name="Labutti K."/>
            <person name="Grigoriev I.V."/>
            <person name="Murat C."/>
            <person name="Martin F."/>
            <person name="Albertini E."/>
            <person name="Donnini D."/>
            <person name="Bonito G."/>
        </authorList>
    </citation>
    <scope>NUCLEOTIDE SEQUENCE [LARGE SCALE GENOMIC DNA]</scope>
    <source>
        <strain evidence="4 5">Sb_GMNB300</strain>
    </source>
</reference>
<dbReference type="PROSITE" id="PS50089">
    <property type="entry name" value="ZF_RING_2"/>
    <property type="match status" value="1"/>
</dbReference>
<evidence type="ECO:0000313" key="5">
    <source>
        <dbReference type="Proteomes" id="UP000326924"/>
    </source>
</evidence>
<sequence length="596" mass="65950">MSAILATPGPSSADAASFECAKPPPPPEQPTVMFPQSPPDTIITEPLSSAAAPVVEESAVDCIFCLSSLPLNSMPLTGEYEPVAQLVPCSHFMHDHCLKPWTEIANTCPICRVSFNEVNVRPHMTGPALSSYRVEDRVQRVADHGVEIPPEEEEDNEIGLADDTALIMELVREQRIWAAAWERLDADLEEHPNYAEEEDEDEYDNYWDRQVAINNRRQRIREQRMNRRRAVAAAQAGPGRNAFDETSAAWKLPTTRPRVTFPHLEHEMSKEESDSWKMMELAEKLENSRNKRRRGSASEEALLAHMGVDTTRQEADARKFKRPRTKRDSQLPAINTRNHNGESSKVGESAKAAATVGTPTANASDGGSPPSGGIFTTILEGIGKIHDVPIVSAADVSGRDLARMRPISPDRSSITRAMSRSRSPPAIYSPTSPPSSRPNSPDSDLIRGRVFSPSSPPRTPAHSPQRSGRRRAWEFPRQPSSPPGSRMQSPNGRISSSRRQQSLSPEPGSSNSDSDQKKPRRKPSITKESKAEIANMVSAALKPLYPEKISKENYTEINKKISRKMYQLVSDGAMDKQLWKAAIAEEVERATSGFTM</sequence>
<keyword evidence="1" id="KW-0862">Zinc</keyword>
<dbReference type="PANTHER" id="PTHR12618">
    <property type="entry name" value="PHD AND RING FINGER DOMAIN-CONTAINING PROTEIN 1"/>
    <property type="match status" value="1"/>
</dbReference>
<dbReference type="InterPro" id="IPR047157">
    <property type="entry name" value="PHRF1/Atg35"/>
</dbReference>
<comment type="caution">
    <text evidence="4">The sequence shown here is derived from an EMBL/GenBank/DDBJ whole genome shotgun (WGS) entry which is preliminary data.</text>
</comment>
<feature type="domain" description="RING-type" evidence="3">
    <location>
        <begin position="62"/>
        <end position="112"/>
    </location>
</feature>
<feature type="compositionally biased region" description="Low complexity" evidence="2">
    <location>
        <begin position="495"/>
        <end position="504"/>
    </location>
</feature>
<dbReference type="Gene3D" id="3.30.40.10">
    <property type="entry name" value="Zinc/RING finger domain, C3HC4 (zinc finger)"/>
    <property type="match status" value="1"/>
</dbReference>
<dbReference type="InParanoid" id="A0A5J5EHJ2"/>
<keyword evidence="1" id="KW-0479">Metal-binding</keyword>
<gene>
    <name evidence="4" type="ORF">FN846DRAFT_922861</name>
</gene>
<evidence type="ECO:0000256" key="2">
    <source>
        <dbReference type="SAM" id="MobiDB-lite"/>
    </source>
</evidence>